<dbReference type="InterPro" id="IPR015422">
    <property type="entry name" value="PyrdxlP-dep_Trfase_small"/>
</dbReference>
<dbReference type="PANTHER" id="PTHR11601:SF34">
    <property type="entry name" value="CYSTEINE DESULFURASE"/>
    <property type="match status" value="1"/>
</dbReference>
<dbReference type="Proteomes" id="UP001274321">
    <property type="component" value="Unassembled WGS sequence"/>
</dbReference>
<dbReference type="EMBL" id="JAXAFJ010000002">
    <property type="protein sequence ID" value="MDX6805409.1"/>
    <property type="molecule type" value="Genomic_DNA"/>
</dbReference>
<keyword evidence="8" id="KW-0408">Iron</keyword>
<evidence type="ECO:0000256" key="5">
    <source>
        <dbReference type="ARBA" id="ARBA00022679"/>
    </source>
</evidence>
<evidence type="ECO:0000256" key="4">
    <source>
        <dbReference type="ARBA" id="ARBA00013558"/>
    </source>
</evidence>
<sequence length="390" mass="39819">MLQERIYLDHNATMPVRPEAARAVGQALLRGGNPSSVHAEGRRARASLEEARSVVAGLVGGAAKNVTFTSGATEALNLALTPTLHHGTDARPWHLLVSATEHPCVLRGHRFPADAVTVLPVSREGVLDLDALDAALAADTGSRPLLALQFANNETGVIQPLREAAERVHAAGGLLVCDAVQAAGRVPLDINEIGADMVALSAHKLGGPAGIGALVRARDSIHIPDALVRGGGQEKGLRAGTENGPGIAGFAAAAQAALQSLTEETARITALRDRLEAGLRSLDGAASVFGAGAARLPNTVCFALPGMNAQTALMALDLAGVSVSSGSACSSGTVKASSVLDAMGVQPDMAKCMLRASLGWTTREADVDGFLAALATTKQRIHTAGRGLAA</sequence>
<dbReference type="Gene3D" id="3.90.1150.10">
    <property type="entry name" value="Aspartate Aminotransferase, domain 1"/>
    <property type="match status" value="1"/>
</dbReference>
<evidence type="ECO:0000256" key="6">
    <source>
        <dbReference type="ARBA" id="ARBA00022723"/>
    </source>
</evidence>
<name>A0ABU4RKN7_9HYPH</name>
<comment type="catalytic activity">
    <reaction evidence="10">
        <text>(sulfur carrier)-H + L-cysteine = (sulfur carrier)-SH + L-alanine</text>
        <dbReference type="Rhea" id="RHEA:43892"/>
        <dbReference type="Rhea" id="RHEA-COMP:14737"/>
        <dbReference type="Rhea" id="RHEA-COMP:14739"/>
        <dbReference type="ChEBI" id="CHEBI:29917"/>
        <dbReference type="ChEBI" id="CHEBI:35235"/>
        <dbReference type="ChEBI" id="CHEBI:57972"/>
        <dbReference type="ChEBI" id="CHEBI:64428"/>
        <dbReference type="EC" id="2.8.1.7"/>
    </reaction>
</comment>
<accession>A0ABU4RKN7</accession>
<dbReference type="Pfam" id="PF00266">
    <property type="entry name" value="Aminotran_5"/>
    <property type="match status" value="1"/>
</dbReference>
<comment type="cofactor">
    <cofactor evidence="1">
        <name>pyridoxal 5'-phosphate</name>
        <dbReference type="ChEBI" id="CHEBI:597326"/>
    </cofactor>
</comment>
<dbReference type="Gene3D" id="1.10.260.50">
    <property type="match status" value="1"/>
</dbReference>
<dbReference type="InterPro" id="IPR000192">
    <property type="entry name" value="Aminotrans_V_dom"/>
</dbReference>
<comment type="function">
    <text evidence="2">Catalyzes the removal of elemental sulfur atoms from cysteine to produce alanine. Seems to participate in the biosynthesis of the nitrogenase metalloclusters by providing the inorganic sulfur required for the Fe-S core formation.</text>
</comment>
<dbReference type="InterPro" id="IPR016454">
    <property type="entry name" value="Cysteine_dSase"/>
</dbReference>
<evidence type="ECO:0000256" key="8">
    <source>
        <dbReference type="ARBA" id="ARBA00023004"/>
    </source>
</evidence>
<evidence type="ECO:0000256" key="3">
    <source>
        <dbReference type="ARBA" id="ARBA00006490"/>
    </source>
</evidence>
<proteinExistence type="inferred from homology"/>
<comment type="caution">
    <text evidence="12">The sequence shown here is derived from an EMBL/GenBank/DDBJ whole genome shotgun (WGS) entry which is preliminary data.</text>
</comment>
<evidence type="ECO:0000313" key="13">
    <source>
        <dbReference type="Proteomes" id="UP001274321"/>
    </source>
</evidence>
<keyword evidence="7" id="KW-0663">Pyridoxal phosphate</keyword>
<dbReference type="SUPFAM" id="SSF53383">
    <property type="entry name" value="PLP-dependent transferases"/>
    <property type="match status" value="1"/>
</dbReference>
<organism evidence="12 13">
    <name type="scientific">Terrihabitans rhizophilus</name>
    <dbReference type="NCBI Taxonomy" id="3092662"/>
    <lineage>
        <taxon>Bacteria</taxon>
        <taxon>Pseudomonadati</taxon>
        <taxon>Pseudomonadota</taxon>
        <taxon>Alphaproteobacteria</taxon>
        <taxon>Hyphomicrobiales</taxon>
        <taxon>Terrihabitans</taxon>
    </lineage>
</organism>
<dbReference type="RefSeq" id="WP_319843526.1">
    <property type="nucleotide sequence ID" value="NZ_JAXAFJ010000002.1"/>
</dbReference>
<gene>
    <name evidence="12" type="ORF">SCD90_04970</name>
</gene>
<dbReference type="PANTHER" id="PTHR11601">
    <property type="entry name" value="CYSTEINE DESULFURYLASE FAMILY MEMBER"/>
    <property type="match status" value="1"/>
</dbReference>
<evidence type="ECO:0000313" key="12">
    <source>
        <dbReference type="EMBL" id="MDX6805409.1"/>
    </source>
</evidence>
<evidence type="ECO:0000256" key="2">
    <source>
        <dbReference type="ARBA" id="ARBA00003120"/>
    </source>
</evidence>
<dbReference type="InterPro" id="IPR015424">
    <property type="entry name" value="PyrdxlP-dep_Trfase"/>
</dbReference>
<evidence type="ECO:0000259" key="11">
    <source>
        <dbReference type="Pfam" id="PF00266"/>
    </source>
</evidence>
<evidence type="ECO:0000256" key="9">
    <source>
        <dbReference type="ARBA" id="ARBA00023014"/>
    </source>
</evidence>
<keyword evidence="6" id="KW-0479">Metal-binding</keyword>
<dbReference type="PIRSF" id="PIRSF005572">
    <property type="entry name" value="NifS"/>
    <property type="match status" value="1"/>
</dbReference>
<dbReference type="InterPro" id="IPR015421">
    <property type="entry name" value="PyrdxlP-dep_Trfase_major"/>
</dbReference>
<keyword evidence="9" id="KW-0411">Iron-sulfur</keyword>
<keyword evidence="5" id="KW-0808">Transferase</keyword>
<keyword evidence="13" id="KW-1185">Reference proteome</keyword>
<dbReference type="Gene3D" id="3.40.640.10">
    <property type="entry name" value="Type I PLP-dependent aspartate aminotransferase-like (Major domain)"/>
    <property type="match status" value="1"/>
</dbReference>
<evidence type="ECO:0000256" key="1">
    <source>
        <dbReference type="ARBA" id="ARBA00001933"/>
    </source>
</evidence>
<protein>
    <recommendedName>
        <fullName evidence="4">Cysteine desulfurase</fullName>
    </recommendedName>
</protein>
<feature type="domain" description="Aminotransferase class V" evidence="11">
    <location>
        <begin position="6"/>
        <end position="369"/>
    </location>
</feature>
<reference evidence="12 13" key="1">
    <citation type="submission" date="2023-11" db="EMBL/GenBank/DDBJ databases">
        <authorList>
            <person name="Bao R."/>
        </authorList>
    </citation>
    <scope>NUCLEOTIDE SEQUENCE [LARGE SCALE GENOMIC DNA]</scope>
    <source>
        <strain evidence="12 13">PJ23</strain>
    </source>
</reference>
<evidence type="ECO:0000256" key="7">
    <source>
        <dbReference type="ARBA" id="ARBA00022898"/>
    </source>
</evidence>
<evidence type="ECO:0000256" key="10">
    <source>
        <dbReference type="ARBA" id="ARBA00050776"/>
    </source>
</evidence>
<comment type="similarity">
    <text evidence="3">Belongs to the class-V pyridoxal-phosphate-dependent aminotransferase family. NifS/IscS subfamily.</text>
</comment>